<accession>A0ABN6P0A5</accession>
<dbReference type="InterPro" id="IPR045767">
    <property type="entry name" value="DUF6134"/>
</dbReference>
<dbReference type="EMBL" id="AP025637">
    <property type="protein sequence ID" value="BDG71247.1"/>
    <property type="molecule type" value="Genomic_DNA"/>
</dbReference>
<name>A0ABN6P0A5_9PROT</name>
<feature type="chain" id="PRO_5045511420" description="DUF3108 domain-containing protein" evidence="1">
    <location>
        <begin position="20"/>
        <end position="200"/>
    </location>
</feature>
<organism evidence="2 3">
    <name type="scientific">Roseomonas fluvialis</name>
    <dbReference type="NCBI Taxonomy" id="1750527"/>
    <lineage>
        <taxon>Bacteria</taxon>
        <taxon>Pseudomonadati</taxon>
        <taxon>Pseudomonadota</taxon>
        <taxon>Alphaproteobacteria</taxon>
        <taxon>Acetobacterales</taxon>
        <taxon>Roseomonadaceae</taxon>
        <taxon>Roseomonas</taxon>
    </lineage>
</organism>
<keyword evidence="1" id="KW-0732">Signal</keyword>
<protein>
    <recommendedName>
        <fullName evidence="4">DUF3108 domain-containing protein</fullName>
    </recommendedName>
</protein>
<proteinExistence type="predicted"/>
<sequence>MHRRAALLLPVGLALPAAAAEGDYAFRVKRRGDVVGTHTVRFAQRGAERIATSDLSITPRVLGVVVYRYEHRYEEATIGDNFRRVTSRLNRNGRIVEVRGEASGNAVLLDGTEGPQRLPASAAPLSWWVMPRLTGRVPLFGTTTGRALALTWQSRRLPGGGFEYACTGEVTATVTYSAAGRWVGFTARGEDGTDIAYEPA</sequence>
<evidence type="ECO:0000256" key="1">
    <source>
        <dbReference type="SAM" id="SignalP"/>
    </source>
</evidence>
<evidence type="ECO:0000313" key="3">
    <source>
        <dbReference type="Proteomes" id="UP000831327"/>
    </source>
</evidence>
<keyword evidence="3" id="KW-1185">Reference proteome</keyword>
<gene>
    <name evidence="2" type="ORF">Rmf_11760</name>
</gene>
<feature type="signal peptide" evidence="1">
    <location>
        <begin position="1"/>
        <end position="19"/>
    </location>
</feature>
<dbReference type="Proteomes" id="UP000831327">
    <property type="component" value="Chromosome"/>
</dbReference>
<evidence type="ECO:0008006" key="4">
    <source>
        <dbReference type="Google" id="ProtNLM"/>
    </source>
</evidence>
<evidence type="ECO:0000313" key="2">
    <source>
        <dbReference type="EMBL" id="BDG71247.1"/>
    </source>
</evidence>
<reference evidence="2 3" key="1">
    <citation type="journal article" date="2016" name="Microbes Environ.">
        <title>Phylogenetically diverse aerobic anoxygenic phototrophic bacteria isolated from epilithic biofilms in Tama river, Japan.</title>
        <authorList>
            <person name="Hirose S."/>
            <person name="Matsuura K."/>
            <person name="Haruta S."/>
        </authorList>
    </citation>
    <scope>NUCLEOTIDE SEQUENCE [LARGE SCALE GENOMIC DNA]</scope>
    <source>
        <strain evidence="2 3">S08</strain>
    </source>
</reference>
<dbReference type="Pfam" id="PF19630">
    <property type="entry name" value="DUF6134"/>
    <property type="match status" value="1"/>
</dbReference>